<dbReference type="EMBL" id="PVWQ01000007">
    <property type="protein sequence ID" value="RDW76777.1"/>
    <property type="molecule type" value="Genomic_DNA"/>
</dbReference>
<evidence type="ECO:0000313" key="3">
    <source>
        <dbReference type="Proteomes" id="UP000256690"/>
    </source>
</evidence>
<comment type="caution">
    <text evidence="2">The sequence shown here is derived from an EMBL/GenBank/DDBJ whole genome shotgun (WGS) entry which is preliminary data.</text>
</comment>
<dbReference type="Proteomes" id="UP000256690">
    <property type="component" value="Unassembled WGS sequence"/>
</dbReference>
<organism evidence="2 3">
    <name type="scientific">Aspergillus mulundensis</name>
    <dbReference type="NCBI Taxonomy" id="1810919"/>
    <lineage>
        <taxon>Eukaryota</taxon>
        <taxon>Fungi</taxon>
        <taxon>Dikarya</taxon>
        <taxon>Ascomycota</taxon>
        <taxon>Pezizomycotina</taxon>
        <taxon>Eurotiomycetes</taxon>
        <taxon>Eurotiomycetidae</taxon>
        <taxon>Eurotiales</taxon>
        <taxon>Aspergillaceae</taxon>
        <taxon>Aspergillus</taxon>
        <taxon>Aspergillus subgen. Nidulantes</taxon>
    </lineage>
</organism>
<accession>A0A3D8RRR2</accession>
<evidence type="ECO:0000313" key="2">
    <source>
        <dbReference type="EMBL" id="RDW76777.1"/>
    </source>
</evidence>
<evidence type="ECO:0000256" key="1">
    <source>
        <dbReference type="SAM" id="MobiDB-lite"/>
    </source>
</evidence>
<feature type="compositionally biased region" description="Basic and acidic residues" evidence="1">
    <location>
        <begin position="114"/>
        <end position="137"/>
    </location>
</feature>
<feature type="region of interest" description="Disordered" evidence="1">
    <location>
        <begin position="101"/>
        <end position="149"/>
    </location>
</feature>
<reference evidence="2 3" key="1">
    <citation type="journal article" date="2018" name="IMA Fungus">
        <title>IMA Genome-F 9: Draft genome sequence of Annulohypoxylon stygium, Aspergillus mulundensis, Berkeleyomyces basicola (syn. Thielaviopsis basicola), Ceratocystis smalleyi, two Cercospora beticola strains, Coleophoma cylindrospora, Fusarium fracticaudum, Phialophora cf. hyalina, and Morchella septimelata.</title>
        <authorList>
            <person name="Wingfield B.D."/>
            <person name="Bills G.F."/>
            <person name="Dong Y."/>
            <person name="Huang W."/>
            <person name="Nel W.J."/>
            <person name="Swalarsk-Parry B.S."/>
            <person name="Vaghefi N."/>
            <person name="Wilken P.M."/>
            <person name="An Z."/>
            <person name="de Beer Z.W."/>
            <person name="De Vos L."/>
            <person name="Chen L."/>
            <person name="Duong T.A."/>
            <person name="Gao Y."/>
            <person name="Hammerbacher A."/>
            <person name="Kikkert J.R."/>
            <person name="Li Y."/>
            <person name="Li H."/>
            <person name="Li K."/>
            <person name="Li Q."/>
            <person name="Liu X."/>
            <person name="Ma X."/>
            <person name="Naidoo K."/>
            <person name="Pethybridge S.J."/>
            <person name="Sun J."/>
            <person name="Steenkamp E.T."/>
            <person name="van der Nest M.A."/>
            <person name="van Wyk S."/>
            <person name="Wingfield M.J."/>
            <person name="Xiong C."/>
            <person name="Yue Q."/>
            <person name="Zhang X."/>
        </authorList>
    </citation>
    <scope>NUCLEOTIDE SEQUENCE [LARGE SCALE GENOMIC DNA]</scope>
    <source>
        <strain evidence="2 3">DSM 5745</strain>
    </source>
</reference>
<dbReference type="GeneID" id="38117139"/>
<proteinExistence type="predicted"/>
<dbReference type="RefSeq" id="XP_026603089.1">
    <property type="nucleotide sequence ID" value="XM_026748785.1"/>
</dbReference>
<protein>
    <submittedName>
        <fullName evidence="2">Uncharacterized protein</fullName>
    </submittedName>
</protein>
<keyword evidence="3" id="KW-1185">Reference proteome</keyword>
<gene>
    <name evidence="2" type="ORF">DSM5745_06769</name>
</gene>
<sequence>MSDIARTTIVRYAATPLASPKPKLAFSTTALTAVAEGHVRFDPDLVESAHPTRLKSPPAPPTAAEMAMAMAAIPTPSLTPVSHVRFASDVVDNVHPKRYVSPVLDSPPTPLKRHRDDGTYIDRGHTYNNSKDNDDKNTYSNDEDNDDINVNDKINIKLDLTLKDKMKKLLHKK</sequence>
<dbReference type="AlphaFoldDB" id="A0A3D8RRR2"/>
<name>A0A3D8RRR2_9EURO</name>